<keyword evidence="8" id="KW-1185">Reference proteome</keyword>
<dbReference type="GO" id="GO:0016020">
    <property type="term" value="C:membrane"/>
    <property type="evidence" value="ECO:0007669"/>
    <property type="project" value="UniProtKB-SubCell"/>
</dbReference>
<evidence type="ECO:0000313" key="8">
    <source>
        <dbReference type="Proteomes" id="UP001154329"/>
    </source>
</evidence>
<keyword evidence="4" id="KW-1133">Transmembrane helix</keyword>
<keyword evidence="3" id="KW-0732">Signal</keyword>
<evidence type="ECO:0000256" key="1">
    <source>
        <dbReference type="ARBA" id="ARBA00004479"/>
    </source>
</evidence>
<proteinExistence type="predicted"/>
<evidence type="ECO:0000256" key="2">
    <source>
        <dbReference type="ARBA" id="ARBA00022692"/>
    </source>
</evidence>
<accession>A0A9P0NT19</accession>
<reference evidence="7" key="2">
    <citation type="submission" date="2022-10" db="EMBL/GenBank/DDBJ databases">
        <authorList>
            <consortium name="ENA_rothamsted_submissions"/>
            <consortium name="culmorum"/>
            <person name="King R."/>
        </authorList>
    </citation>
    <scope>NUCLEOTIDE SEQUENCE</scope>
</reference>
<evidence type="ECO:0000256" key="3">
    <source>
        <dbReference type="ARBA" id="ARBA00022729"/>
    </source>
</evidence>
<comment type="subcellular location">
    <subcellularLocation>
        <location evidence="1">Membrane</location>
        <topology evidence="1">Single-pass type I membrane protein</topology>
    </subcellularLocation>
</comment>
<name>A0A9P0NT19_APHGO</name>
<keyword evidence="5" id="KW-0472">Membrane</keyword>
<dbReference type="AlphaFoldDB" id="A0A9P0NT19"/>
<dbReference type="Proteomes" id="UP001154329">
    <property type="component" value="Chromosome 4"/>
</dbReference>
<dbReference type="EMBL" id="OU899037">
    <property type="protein sequence ID" value="CAH1737366.1"/>
    <property type="molecule type" value="Genomic_DNA"/>
</dbReference>
<evidence type="ECO:0000256" key="4">
    <source>
        <dbReference type="ARBA" id="ARBA00022989"/>
    </source>
</evidence>
<protein>
    <submittedName>
        <fullName evidence="7">Uncharacterized protein</fullName>
    </submittedName>
</protein>
<evidence type="ECO:0000313" key="7">
    <source>
        <dbReference type="EMBL" id="CAH1737366.1"/>
    </source>
</evidence>
<dbReference type="PANTHER" id="PTHR32178:SF6">
    <property type="entry name" value="IG-LIKE DOMAIN-CONTAINING PROTEIN"/>
    <property type="match status" value="1"/>
</dbReference>
<evidence type="ECO:0000256" key="6">
    <source>
        <dbReference type="ARBA" id="ARBA00023180"/>
    </source>
</evidence>
<sequence>MAAFDTGLPCESSLLDLFGYYGITIMNKAIRVMIEHCQVKCNENDIFEIKDMQGNVKEKVNNSAGIYSPLQIVPEMPPKVETSVIITFLNEELNITCPGLGIN</sequence>
<keyword evidence="2" id="KW-0812">Transmembrane</keyword>
<organism evidence="7 8">
    <name type="scientific">Aphis gossypii</name>
    <name type="common">Cotton aphid</name>
    <dbReference type="NCBI Taxonomy" id="80765"/>
    <lineage>
        <taxon>Eukaryota</taxon>
        <taxon>Metazoa</taxon>
        <taxon>Ecdysozoa</taxon>
        <taxon>Arthropoda</taxon>
        <taxon>Hexapoda</taxon>
        <taxon>Insecta</taxon>
        <taxon>Pterygota</taxon>
        <taxon>Neoptera</taxon>
        <taxon>Paraneoptera</taxon>
        <taxon>Hemiptera</taxon>
        <taxon>Sternorrhyncha</taxon>
        <taxon>Aphidomorpha</taxon>
        <taxon>Aphidoidea</taxon>
        <taxon>Aphididae</taxon>
        <taxon>Aphidini</taxon>
        <taxon>Aphis</taxon>
        <taxon>Aphis</taxon>
    </lineage>
</organism>
<gene>
    <name evidence="7" type="ORF">APHIGO_LOCUS10918</name>
</gene>
<dbReference type="PANTHER" id="PTHR32178">
    <property type="entry name" value="FAM187"/>
    <property type="match status" value="1"/>
</dbReference>
<keyword evidence="6" id="KW-0325">Glycoprotein</keyword>
<dbReference type="InterPro" id="IPR039311">
    <property type="entry name" value="FAM187A/B"/>
</dbReference>
<reference evidence="7" key="1">
    <citation type="submission" date="2022-02" db="EMBL/GenBank/DDBJ databases">
        <authorList>
            <person name="King R."/>
        </authorList>
    </citation>
    <scope>NUCLEOTIDE SEQUENCE</scope>
</reference>
<evidence type="ECO:0000256" key="5">
    <source>
        <dbReference type="ARBA" id="ARBA00023136"/>
    </source>
</evidence>